<keyword evidence="10" id="KW-1185">Reference proteome</keyword>
<proteinExistence type="inferred from homology"/>
<comment type="caution">
    <text evidence="9">The sequence shown here is derived from an EMBL/GenBank/DDBJ whole genome shotgun (WGS) entry which is preliminary data.</text>
</comment>
<feature type="transmembrane region" description="Helical" evidence="7">
    <location>
        <begin position="218"/>
        <end position="240"/>
    </location>
</feature>
<accession>A0AAE3EHQ5</accession>
<keyword evidence="3" id="KW-1003">Cell membrane</keyword>
<feature type="transmembrane region" description="Helical" evidence="7">
    <location>
        <begin position="121"/>
        <end position="140"/>
    </location>
</feature>
<dbReference type="PROSITE" id="PS50928">
    <property type="entry name" value="ABC_TM1"/>
    <property type="match status" value="1"/>
</dbReference>
<dbReference type="PANTHER" id="PTHR30151:SF0">
    <property type="entry name" value="ABC TRANSPORTER PERMEASE PROTEIN MJ0413-RELATED"/>
    <property type="match status" value="1"/>
</dbReference>
<keyword evidence="6 7" id="KW-0472">Membrane</keyword>
<reference evidence="9" key="1">
    <citation type="submission" date="2021-08" db="EMBL/GenBank/DDBJ databases">
        <title>Comparative analyses of Brucepasteria parasyntrophica and Teretinema zuelzerae.</title>
        <authorList>
            <person name="Song Y."/>
            <person name="Brune A."/>
        </authorList>
    </citation>
    <scope>NUCLEOTIDE SEQUENCE</scope>
    <source>
        <strain evidence="9">DSM 1903</strain>
    </source>
</reference>
<evidence type="ECO:0000313" key="9">
    <source>
        <dbReference type="EMBL" id="MCD1654601.1"/>
    </source>
</evidence>
<name>A0AAE3EHQ5_9SPIR</name>
<evidence type="ECO:0000256" key="6">
    <source>
        <dbReference type="ARBA" id="ARBA00023136"/>
    </source>
</evidence>
<sequence>MMSKKRLLKLSSVGLLVLAWQASSLLIQSELILPSPLTVIRDASRLIGEPLFYGSLANTFLRSIFSFLLSALLSALLGLAAGLFDDFASFISPWMTVIKSTPVVSFILIALFWFGTDLVPIFVSILMTLPIMTEAISAGIRQTDAKLLEMARIYHFKKRDILTHIQIPSAMPFFLSGAGSALGLTWKVVVAGEILALPRSGLGSALQTAKIHLETPRVFSITIMTIMLSLLTELAFSFLARSTRTYLEKEAKK</sequence>
<gene>
    <name evidence="9" type="ORF">K7J14_07775</name>
</gene>
<dbReference type="PANTHER" id="PTHR30151">
    <property type="entry name" value="ALKANE SULFONATE ABC TRANSPORTER-RELATED, MEMBRANE SUBUNIT"/>
    <property type="match status" value="1"/>
</dbReference>
<evidence type="ECO:0000256" key="5">
    <source>
        <dbReference type="ARBA" id="ARBA00022989"/>
    </source>
</evidence>
<dbReference type="GO" id="GO:0005886">
    <property type="term" value="C:plasma membrane"/>
    <property type="evidence" value="ECO:0007669"/>
    <property type="project" value="UniProtKB-SubCell"/>
</dbReference>
<protein>
    <submittedName>
        <fullName evidence="9">ABC transporter permease subunit</fullName>
    </submittedName>
</protein>
<comment type="similarity">
    <text evidence="7">Belongs to the binding-protein-dependent transport system permease family.</text>
</comment>
<evidence type="ECO:0000313" key="10">
    <source>
        <dbReference type="Proteomes" id="UP001198163"/>
    </source>
</evidence>
<feature type="transmembrane region" description="Helical" evidence="7">
    <location>
        <begin position="96"/>
        <end position="115"/>
    </location>
</feature>
<feature type="domain" description="ABC transmembrane type-1" evidence="8">
    <location>
        <begin position="56"/>
        <end position="240"/>
    </location>
</feature>
<evidence type="ECO:0000256" key="3">
    <source>
        <dbReference type="ARBA" id="ARBA00022475"/>
    </source>
</evidence>
<keyword evidence="5 7" id="KW-1133">Transmembrane helix</keyword>
<dbReference type="InterPro" id="IPR035906">
    <property type="entry name" value="MetI-like_sf"/>
</dbReference>
<feature type="transmembrane region" description="Helical" evidence="7">
    <location>
        <begin position="161"/>
        <end position="186"/>
    </location>
</feature>
<dbReference type="Pfam" id="PF00528">
    <property type="entry name" value="BPD_transp_1"/>
    <property type="match status" value="1"/>
</dbReference>
<dbReference type="SUPFAM" id="SSF161098">
    <property type="entry name" value="MetI-like"/>
    <property type="match status" value="1"/>
</dbReference>
<organism evidence="9 10">
    <name type="scientific">Teretinema zuelzerae</name>
    <dbReference type="NCBI Taxonomy" id="156"/>
    <lineage>
        <taxon>Bacteria</taxon>
        <taxon>Pseudomonadati</taxon>
        <taxon>Spirochaetota</taxon>
        <taxon>Spirochaetia</taxon>
        <taxon>Spirochaetales</taxon>
        <taxon>Treponemataceae</taxon>
        <taxon>Teretinema</taxon>
    </lineage>
</organism>
<dbReference type="GO" id="GO:0055085">
    <property type="term" value="P:transmembrane transport"/>
    <property type="evidence" value="ECO:0007669"/>
    <property type="project" value="InterPro"/>
</dbReference>
<evidence type="ECO:0000256" key="1">
    <source>
        <dbReference type="ARBA" id="ARBA00004651"/>
    </source>
</evidence>
<dbReference type="RefSeq" id="WP_230755014.1">
    <property type="nucleotide sequence ID" value="NZ_JAINWA010000003.1"/>
</dbReference>
<evidence type="ECO:0000256" key="4">
    <source>
        <dbReference type="ARBA" id="ARBA00022692"/>
    </source>
</evidence>
<evidence type="ECO:0000256" key="2">
    <source>
        <dbReference type="ARBA" id="ARBA00022448"/>
    </source>
</evidence>
<dbReference type="Gene3D" id="1.10.3720.10">
    <property type="entry name" value="MetI-like"/>
    <property type="match status" value="1"/>
</dbReference>
<keyword evidence="4 7" id="KW-0812">Transmembrane</keyword>
<evidence type="ECO:0000259" key="8">
    <source>
        <dbReference type="PROSITE" id="PS50928"/>
    </source>
</evidence>
<feature type="transmembrane region" description="Helical" evidence="7">
    <location>
        <begin position="60"/>
        <end position="84"/>
    </location>
</feature>
<dbReference type="EMBL" id="JAINWA010000003">
    <property type="protein sequence ID" value="MCD1654601.1"/>
    <property type="molecule type" value="Genomic_DNA"/>
</dbReference>
<dbReference type="AlphaFoldDB" id="A0AAE3EHQ5"/>
<dbReference type="CDD" id="cd06261">
    <property type="entry name" value="TM_PBP2"/>
    <property type="match status" value="1"/>
</dbReference>
<evidence type="ECO:0000256" key="7">
    <source>
        <dbReference type="RuleBase" id="RU363032"/>
    </source>
</evidence>
<dbReference type="InterPro" id="IPR000515">
    <property type="entry name" value="MetI-like"/>
</dbReference>
<keyword evidence="2 7" id="KW-0813">Transport</keyword>
<dbReference type="Proteomes" id="UP001198163">
    <property type="component" value="Unassembled WGS sequence"/>
</dbReference>
<comment type="subcellular location">
    <subcellularLocation>
        <location evidence="1 7">Cell membrane</location>
        <topology evidence="1 7">Multi-pass membrane protein</topology>
    </subcellularLocation>
</comment>